<name>A0A103QMK2_9BURK</name>
<feature type="compositionally biased region" description="Polar residues" evidence="1">
    <location>
        <begin position="143"/>
        <end position="152"/>
    </location>
</feature>
<reference evidence="2 3" key="1">
    <citation type="submission" date="2015-11" db="EMBL/GenBank/DDBJ databases">
        <title>Expanding the genomic diversity of Burkholderia species for the development of highly accurate diagnostics.</title>
        <authorList>
            <person name="Sahl J."/>
            <person name="Keim P."/>
            <person name="Wagner D."/>
        </authorList>
    </citation>
    <scope>NUCLEOTIDE SEQUENCE [LARGE SCALE GENOMIC DNA]</scope>
    <source>
        <strain evidence="2 3">MSMB2036</strain>
    </source>
</reference>
<evidence type="ECO:0000313" key="2">
    <source>
        <dbReference type="EMBL" id="KVG52180.1"/>
    </source>
</evidence>
<dbReference type="EMBL" id="LOXM01000301">
    <property type="protein sequence ID" value="KVG52180.1"/>
    <property type="molecule type" value="Genomic_DNA"/>
</dbReference>
<feature type="region of interest" description="Disordered" evidence="1">
    <location>
        <begin position="106"/>
        <end position="154"/>
    </location>
</feature>
<protein>
    <submittedName>
        <fullName evidence="2">Uncharacterized protein</fullName>
    </submittedName>
</protein>
<accession>A0A103QMK2</accession>
<sequence>MHSEAEMTSLREQFNQAKTDYDTRRSALGENPTSKQLKTLGREPKAPKEGISDGRGEIEYHPPGGYHSMNKTEVGGDFGGSYFRFSSEGRGGADKTTTRNSRYGEFGADKLIDDTARSGKAADPGSIERRQPNISDSPPPSPATAQAILNRSFTEKQAVMDELAAGKPYREIASPPATNG</sequence>
<gene>
    <name evidence="2" type="ORF">WJ33_10955</name>
</gene>
<feature type="compositionally biased region" description="Basic and acidic residues" evidence="1">
    <location>
        <begin position="107"/>
        <end position="117"/>
    </location>
</feature>
<organism evidence="2 3">
    <name type="scientific">Burkholderia ubonensis</name>
    <dbReference type="NCBI Taxonomy" id="101571"/>
    <lineage>
        <taxon>Bacteria</taxon>
        <taxon>Pseudomonadati</taxon>
        <taxon>Pseudomonadota</taxon>
        <taxon>Betaproteobacteria</taxon>
        <taxon>Burkholderiales</taxon>
        <taxon>Burkholderiaceae</taxon>
        <taxon>Burkholderia</taxon>
        <taxon>Burkholderia cepacia complex</taxon>
    </lineage>
</organism>
<evidence type="ECO:0000256" key="1">
    <source>
        <dbReference type="SAM" id="MobiDB-lite"/>
    </source>
</evidence>
<proteinExistence type="predicted"/>
<dbReference type="Proteomes" id="UP000064029">
    <property type="component" value="Unassembled WGS sequence"/>
</dbReference>
<evidence type="ECO:0000313" key="3">
    <source>
        <dbReference type="Proteomes" id="UP000064029"/>
    </source>
</evidence>
<dbReference type="AlphaFoldDB" id="A0A103QMK2"/>
<comment type="caution">
    <text evidence="2">The sequence shown here is derived from an EMBL/GenBank/DDBJ whole genome shotgun (WGS) entry which is preliminary data.</text>
</comment>
<feature type="region of interest" description="Disordered" evidence="1">
    <location>
        <begin position="1"/>
        <end position="73"/>
    </location>
</feature>
<feature type="compositionally biased region" description="Basic and acidic residues" evidence="1">
    <location>
        <begin position="40"/>
        <end position="60"/>
    </location>
</feature>